<evidence type="ECO:0000313" key="2">
    <source>
        <dbReference type="EMBL" id="EPC55954.1"/>
    </source>
</evidence>
<comment type="caution">
    <text evidence="2">The sequence shown here is derived from an EMBL/GenBank/DDBJ whole genome shotgun (WGS) entry which is preliminary data.</text>
</comment>
<reference evidence="2 3" key="1">
    <citation type="journal article" date="2013" name="PLoS ONE">
        <title>Lactobacillus paracasei comparative genomics: towards species pan-genome definition and exploitation of diversity.</title>
        <authorList>
            <person name="Smokvina T."/>
            <person name="Wels M."/>
            <person name="Polka J."/>
            <person name="Chervaux C."/>
            <person name="Brisse S."/>
            <person name="Boekhorst J."/>
            <person name="van Hylckama Vlieg J.E."/>
            <person name="Siezen R.J."/>
        </authorList>
    </citation>
    <scope>NUCLEOTIDE SEQUENCE [LARGE SCALE GENOMIC DNA]</scope>
    <source>
        <strain evidence="2 3">CNCM I-4270</strain>
    </source>
</reference>
<dbReference type="EMBL" id="ANJX01000110">
    <property type="protein sequence ID" value="EPC55954.1"/>
    <property type="molecule type" value="Genomic_DNA"/>
</dbReference>
<proteinExistence type="predicted"/>
<keyword evidence="2" id="KW-0436">Ligase</keyword>
<accession>A0A8E0MBL7</accession>
<gene>
    <name evidence="2" type="primary">ileS</name>
    <name evidence="2" type="ORF">Lpp77_03632</name>
</gene>
<feature type="compositionally biased region" description="Polar residues" evidence="1">
    <location>
        <begin position="51"/>
        <end position="63"/>
    </location>
</feature>
<protein>
    <submittedName>
        <fullName evidence="2">Isoleucyl-tRNA ligase</fullName>
        <ecNumber evidence="2">6.1.1.5</ecNumber>
    </submittedName>
</protein>
<name>A0A8E0MBL7_LACPA</name>
<organism evidence="2 3">
    <name type="scientific">Lacticaseibacillus paracasei subsp. paracasei CNCM I-4270</name>
    <dbReference type="NCBI Taxonomy" id="1256202"/>
    <lineage>
        <taxon>Bacteria</taxon>
        <taxon>Bacillati</taxon>
        <taxon>Bacillota</taxon>
        <taxon>Bacilli</taxon>
        <taxon>Lactobacillales</taxon>
        <taxon>Lactobacillaceae</taxon>
        <taxon>Lacticaseibacillus</taxon>
    </lineage>
</organism>
<sequence length="63" mass="6928">MLVLILGRAFLISINKGAGHVKIKDTLNMGKTSFPMRAGLPKNEPIWQKSGMRTTSMSNAKIK</sequence>
<dbReference type="AlphaFoldDB" id="A0A8E0MBL7"/>
<evidence type="ECO:0000256" key="1">
    <source>
        <dbReference type="SAM" id="MobiDB-lite"/>
    </source>
</evidence>
<dbReference type="EC" id="6.1.1.5" evidence="2"/>
<evidence type="ECO:0000313" key="3">
    <source>
        <dbReference type="Proteomes" id="UP000014249"/>
    </source>
</evidence>
<feature type="region of interest" description="Disordered" evidence="1">
    <location>
        <begin position="34"/>
        <end position="63"/>
    </location>
</feature>
<dbReference type="Proteomes" id="UP000014249">
    <property type="component" value="Unassembled WGS sequence"/>
</dbReference>
<dbReference type="GO" id="GO:0004822">
    <property type="term" value="F:isoleucine-tRNA ligase activity"/>
    <property type="evidence" value="ECO:0007669"/>
    <property type="project" value="UniProtKB-EC"/>
</dbReference>